<evidence type="ECO:0000313" key="3">
    <source>
        <dbReference type="EMBL" id="MBI5131261.1"/>
    </source>
</evidence>
<evidence type="ECO:0000256" key="2">
    <source>
        <dbReference type="SAM" id="SignalP"/>
    </source>
</evidence>
<feature type="chain" id="PRO_5037335446" evidence="2">
    <location>
        <begin position="24"/>
        <end position="201"/>
    </location>
</feature>
<feature type="coiled-coil region" evidence="1">
    <location>
        <begin position="54"/>
        <end position="130"/>
    </location>
</feature>
<organism evidence="3 4">
    <name type="scientific">Rhodopseudomonas palustris</name>
    <dbReference type="NCBI Taxonomy" id="1076"/>
    <lineage>
        <taxon>Bacteria</taxon>
        <taxon>Pseudomonadati</taxon>
        <taxon>Pseudomonadota</taxon>
        <taxon>Alphaproteobacteria</taxon>
        <taxon>Hyphomicrobiales</taxon>
        <taxon>Nitrobacteraceae</taxon>
        <taxon>Rhodopseudomonas</taxon>
    </lineage>
</organism>
<protein>
    <submittedName>
        <fullName evidence="3">Uncharacterized protein</fullName>
    </submittedName>
</protein>
<name>A0A933RYX2_RHOPL</name>
<dbReference type="AlphaFoldDB" id="A0A933RYX2"/>
<evidence type="ECO:0000313" key="4">
    <source>
        <dbReference type="Proteomes" id="UP000782519"/>
    </source>
</evidence>
<evidence type="ECO:0000256" key="1">
    <source>
        <dbReference type="SAM" id="Coils"/>
    </source>
</evidence>
<keyword evidence="2" id="KW-0732">Signal</keyword>
<sequence length="201" mass="22469">MRLSRPFASVIAISLVITTSAFAQSSPCATDDPRQGGFFNGMCNLSNGGYERRLRARQDELSVLDKTRADLEKKLASRNLALRKLEQRISETHRHAQERRNAVAAVDAEIATLKERRRVSEAQLAAIQADNELLSQELAKHMEHTRQTELASRAIQDGALAVAAQHTVEDAEARDRKEGEQLDRRISEMRKLLARAAAQSR</sequence>
<comment type="caution">
    <text evidence="3">The sequence shown here is derived from an EMBL/GenBank/DDBJ whole genome shotgun (WGS) entry which is preliminary data.</text>
</comment>
<accession>A0A933RYX2</accession>
<gene>
    <name evidence="3" type="ORF">HZA66_17625</name>
</gene>
<reference evidence="3" key="1">
    <citation type="submission" date="2020-07" db="EMBL/GenBank/DDBJ databases">
        <title>Huge and variable diversity of episymbiotic CPR bacteria and DPANN archaea in groundwater ecosystems.</title>
        <authorList>
            <person name="He C.Y."/>
            <person name="Keren R."/>
            <person name="Whittaker M."/>
            <person name="Farag I.F."/>
            <person name="Doudna J."/>
            <person name="Cate J.H.D."/>
            <person name="Banfield J.F."/>
        </authorList>
    </citation>
    <scope>NUCLEOTIDE SEQUENCE</scope>
    <source>
        <strain evidence="3">NC_groundwater_1818_Pr3_B-0.1um_66_35</strain>
    </source>
</reference>
<dbReference type="EMBL" id="JACRJB010000052">
    <property type="protein sequence ID" value="MBI5131261.1"/>
    <property type="molecule type" value="Genomic_DNA"/>
</dbReference>
<keyword evidence="1" id="KW-0175">Coiled coil</keyword>
<proteinExistence type="predicted"/>
<dbReference type="Proteomes" id="UP000782519">
    <property type="component" value="Unassembled WGS sequence"/>
</dbReference>
<feature type="signal peptide" evidence="2">
    <location>
        <begin position="1"/>
        <end position="23"/>
    </location>
</feature>